<keyword evidence="1" id="KW-0808">Transferase</keyword>
<dbReference type="Gene3D" id="3.40.50.2000">
    <property type="entry name" value="Glycogen Phosphorylase B"/>
    <property type="match status" value="2"/>
</dbReference>
<feature type="domain" description="Glycosyltransferase family 28 N-terminal" evidence="3">
    <location>
        <begin position="132"/>
        <end position="297"/>
    </location>
</feature>
<dbReference type="GeneID" id="28970576"/>
<dbReference type="InterPro" id="IPR010610">
    <property type="entry name" value="EryCIII-like_C"/>
</dbReference>
<dbReference type="Pfam" id="PF03033">
    <property type="entry name" value="Glyco_transf_28"/>
    <property type="match status" value="1"/>
</dbReference>
<feature type="compositionally biased region" description="Basic and acidic residues" evidence="2">
    <location>
        <begin position="866"/>
        <end position="878"/>
    </location>
</feature>
<dbReference type="GO" id="GO:0016906">
    <property type="term" value="F:sterol 3-beta-glucosyltransferase activity"/>
    <property type="evidence" value="ECO:0007669"/>
    <property type="project" value="UniProtKB-ARBA"/>
</dbReference>
<dbReference type="FunFam" id="3.40.50.2000:FF:000009">
    <property type="entry name" value="Sterol 3-beta-glucosyltransferase UGT80A2"/>
    <property type="match status" value="1"/>
</dbReference>
<dbReference type="SUPFAM" id="SSF53756">
    <property type="entry name" value="UDP-Glycosyltransferase/glycogen phosphorylase"/>
    <property type="match status" value="1"/>
</dbReference>
<dbReference type="RefSeq" id="XP_065825667.1">
    <property type="nucleotide sequence ID" value="XM_065969595.1"/>
</dbReference>
<name>A0AAJ8KVW7_9TREE</name>
<evidence type="ECO:0008006" key="7">
    <source>
        <dbReference type="Google" id="ProtNLM"/>
    </source>
</evidence>
<feature type="region of interest" description="Disordered" evidence="2">
    <location>
        <begin position="1"/>
        <end position="52"/>
    </location>
</feature>
<organism evidence="5 6">
    <name type="scientific">Kwoniella dejecticola CBS 10117</name>
    <dbReference type="NCBI Taxonomy" id="1296121"/>
    <lineage>
        <taxon>Eukaryota</taxon>
        <taxon>Fungi</taxon>
        <taxon>Dikarya</taxon>
        <taxon>Basidiomycota</taxon>
        <taxon>Agaricomycotina</taxon>
        <taxon>Tremellomycetes</taxon>
        <taxon>Tremellales</taxon>
        <taxon>Cryptococcaceae</taxon>
        <taxon>Kwoniella</taxon>
    </lineage>
</organism>
<protein>
    <recommendedName>
        <fullName evidence="7">Glycosyltransferase family 28 N-terminal domain-containing protein</fullName>
    </recommendedName>
</protein>
<dbReference type="Pfam" id="PF06722">
    <property type="entry name" value="EryCIII-like_C"/>
    <property type="match status" value="1"/>
</dbReference>
<feature type="compositionally biased region" description="Acidic residues" evidence="2">
    <location>
        <begin position="16"/>
        <end position="32"/>
    </location>
</feature>
<dbReference type="InterPro" id="IPR050426">
    <property type="entry name" value="Glycosyltransferase_28"/>
</dbReference>
<dbReference type="InterPro" id="IPR002213">
    <property type="entry name" value="UDP_glucos_trans"/>
</dbReference>
<feature type="domain" description="Erythromycin biosynthesis protein CIII-like C-terminal" evidence="4">
    <location>
        <begin position="455"/>
        <end position="560"/>
    </location>
</feature>
<dbReference type="KEGG" id="kdj:28970576"/>
<dbReference type="Proteomes" id="UP000078595">
    <property type="component" value="Chromosome 9"/>
</dbReference>
<evidence type="ECO:0000313" key="5">
    <source>
        <dbReference type="EMBL" id="WWC64858.1"/>
    </source>
</evidence>
<accession>A0AAJ8KVW7</accession>
<dbReference type="AlphaFoldDB" id="A0AAJ8KVW7"/>
<keyword evidence="6" id="KW-1185">Reference proteome</keyword>
<dbReference type="EMBL" id="CP144538">
    <property type="protein sequence ID" value="WWC64858.1"/>
    <property type="molecule type" value="Genomic_DNA"/>
</dbReference>
<evidence type="ECO:0000259" key="3">
    <source>
        <dbReference type="Pfam" id="PF03033"/>
    </source>
</evidence>
<evidence type="ECO:0000256" key="1">
    <source>
        <dbReference type="ARBA" id="ARBA00022679"/>
    </source>
</evidence>
<evidence type="ECO:0000256" key="2">
    <source>
        <dbReference type="SAM" id="MobiDB-lite"/>
    </source>
</evidence>
<feature type="compositionally biased region" description="Basic and acidic residues" evidence="2">
    <location>
        <begin position="914"/>
        <end position="939"/>
    </location>
</feature>
<dbReference type="InterPro" id="IPR004276">
    <property type="entry name" value="GlycoTrans_28_N"/>
</dbReference>
<proteinExistence type="predicted"/>
<dbReference type="CDD" id="cd03784">
    <property type="entry name" value="GT1_Gtf-like"/>
    <property type="match status" value="1"/>
</dbReference>
<gene>
    <name evidence="5" type="ORF">I303_107472</name>
</gene>
<feature type="compositionally biased region" description="Basic and acidic residues" evidence="2">
    <location>
        <begin position="37"/>
        <end position="52"/>
    </location>
</feature>
<feature type="compositionally biased region" description="Polar residues" evidence="2">
    <location>
        <begin position="882"/>
        <end position="898"/>
    </location>
</feature>
<evidence type="ECO:0000259" key="4">
    <source>
        <dbReference type="Pfam" id="PF06722"/>
    </source>
</evidence>
<reference evidence="5" key="1">
    <citation type="submission" date="2013-07" db="EMBL/GenBank/DDBJ databases">
        <authorList>
            <consortium name="The Broad Institute Genome Sequencing Platform"/>
            <person name="Cuomo C."/>
            <person name="Litvintseva A."/>
            <person name="Chen Y."/>
            <person name="Heitman J."/>
            <person name="Sun S."/>
            <person name="Springer D."/>
            <person name="Dromer F."/>
            <person name="Young S.K."/>
            <person name="Zeng Q."/>
            <person name="Gargeya S."/>
            <person name="Fitzgerald M."/>
            <person name="Abouelleil A."/>
            <person name="Alvarado L."/>
            <person name="Berlin A.M."/>
            <person name="Chapman S.B."/>
            <person name="Dewar J."/>
            <person name="Goldberg J."/>
            <person name="Griggs A."/>
            <person name="Gujja S."/>
            <person name="Hansen M."/>
            <person name="Howarth C."/>
            <person name="Imamovic A."/>
            <person name="Larimer J."/>
            <person name="McCowan C."/>
            <person name="Murphy C."/>
            <person name="Pearson M."/>
            <person name="Priest M."/>
            <person name="Roberts A."/>
            <person name="Saif S."/>
            <person name="Shea T."/>
            <person name="Sykes S."/>
            <person name="Wortman J."/>
            <person name="Nusbaum C."/>
            <person name="Birren B."/>
        </authorList>
    </citation>
    <scope>NUCLEOTIDE SEQUENCE</scope>
    <source>
        <strain evidence="5">CBS 10117</strain>
    </source>
</reference>
<dbReference type="PANTHER" id="PTHR48050">
    <property type="entry name" value="STEROL 3-BETA-GLUCOSYLTRANSFERASE"/>
    <property type="match status" value="1"/>
</dbReference>
<reference evidence="5" key="2">
    <citation type="submission" date="2024-02" db="EMBL/GenBank/DDBJ databases">
        <title>Comparative genomics of Cryptococcus and Kwoniella reveals pathogenesis evolution and contrasting modes of karyotype evolution via chromosome fusion or intercentromeric recombination.</title>
        <authorList>
            <person name="Coelho M.A."/>
            <person name="David-Palma M."/>
            <person name="Shea T."/>
            <person name="Bowers K."/>
            <person name="McGinley-Smith S."/>
            <person name="Mohammad A.W."/>
            <person name="Gnirke A."/>
            <person name="Yurkov A.M."/>
            <person name="Nowrousian M."/>
            <person name="Sun S."/>
            <person name="Cuomo C.A."/>
            <person name="Heitman J."/>
        </authorList>
    </citation>
    <scope>NUCLEOTIDE SEQUENCE</scope>
    <source>
        <strain evidence="5">CBS 10117</strain>
    </source>
</reference>
<evidence type="ECO:0000313" key="6">
    <source>
        <dbReference type="Proteomes" id="UP000078595"/>
    </source>
</evidence>
<dbReference type="GO" id="GO:0005975">
    <property type="term" value="P:carbohydrate metabolic process"/>
    <property type="evidence" value="ECO:0007669"/>
    <property type="project" value="InterPro"/>
</dbReference>
<feature type="region of interest" description="Disordered" evidence="2">
    <location>
        <begin position="818"/>
        <end position="939"/>
    </location>
</feature>
<dbReference type="PANTHER" id="PTHR48050:SF13">
    <property type="entry name" value="STEROL 3-BETA-GLUCOSYLTRANSFERASE UGT80A2"/>
    <property type="match status" value="1"/>
</dbReference>
<sequence length="939" mass="103130">MVTKDDSNKPYYLQQDSEEEQGIVLPAEEDDPTIPPDESKKDRKDRVEKEKKAGVKRVKVGKVEVDPSVDYANFTSGGPGLDSKAVLDDMGMINIWVNLKKPLPDLPKDYARPVKEYAVDRREGVKCPPLNIVIFIVGSRGDVQPYMSLALHLITTHSHRVRIATHPDFKEFVIEGNKYLRGKKGIDGESLEGKLEYFDVGGNPKELMAYMVKNPGLLPGMASLTNGDISSKRKMTSEMLEGFHQSTYTPDPVTGRPFAADAIISNPPAFGHVHIAEALGLPLHMSFTMPWSPTTAFNHPLVNVEQSNAEKGLTNYLSFALAEMLTWQGLGDVINSFRSKTLFLEPLSMGSGPSIVDRLKIPWTYCWSQGLIEKPKDWKEHIDISGFYFMEGDQTFQPEQELKEFLKAGDPPIYIGFGSVVVEDAAAMTKTIFDAVKSAKVRALVSAGWGGLGGAEVPDNVFILEGNIPHDWLFSEGRVSAVCHHGGAGTTAIGLRNGLPTIVVPFFGDQAFWGNMIHKAGAGPAPIPQKTLNVENLAKALEFAISPHAKSAAGEMAQKIKSENGEIKGVESFHRHLPLLNMRCDVDPSRLALWYSDKLHLRLSGPVAALMVEKGMIDWKDLEVHRAKEYDSKRRVVDPISGGATAILGTVTGYYSGIAQIFYNPPKGIINTTTAIPRGLINIVDNIYEGMDNIPRMIGSEEVREKGKVDDFESGVKEGAKGVFYGYWDGITGLVREPVEGAKKEGFVGAIKGMGRSYVNATVRPAIGIMGAISLPLRGATKAFKNKFSAPQEIVLQQPRKLLSVESLATLSEEKKTELSKKFEDMTTPAKVKERNEQLKKRAKRLLAGDASALEEDSSQTQSQGEKGEDLVEKDMEKISIQAPTQVSAQDESASRTGEANAKADTSRTGESQLSKEEQEAEQRGYERALKELKEREGR</sequence>
<feature type="compositionally biased region" description="Basic and acidic residues" evidence="2">
    <location>
        <begin position="818"/>
        <end position="840"/>
    </location>
</feature>